<dbReference type="InParanoid" id="A0A2P5HQL6"/>
<protein>
    <submittedName>
        <fullName evidence="1">Uncharacterized protein</fullName>
    </submittedName>
</protein>
<gene>
    <name evidence="1" type="ORF">DHEL01_v209045</name>
</gene>
<dbReference type="OrthoDB" id="5243723at2759"/>
<dbReference type="Proteomes" id="UP000094444">
    <property type="component" value="Unassembled WGS sequence"/>
</dbReference>
<keyword evidence="2" id="KW-1185">Reference proteome</keyword>
<sequence>YLLLVFIVFPQDSFNQLTKFRPHSPKYTSRAVTMKFLSTLVVAIAGVAIAQDNNKGDNDSTESQCKQVSKITKLMEIAGNSTELDQLTRGNATRASDIQAKASEAATKLTELKSNATLMAACDQILAVEDTEDDCKKMQRIEKLQALVANQTALDEKTKGNTTMADMIKAKAQEKAADLTAMQGNATLTSFCAGFQDKQSCKAVAKLAKQQKLAENTTALNEKFEGDADKIAKFQAKLSSKAEKVNAMMSNQTLMDTCNSLGIKTAATTTTGASTSTDEKKSAADSVNALGAGHVLALVSVFAYAVAML</sequence>
<dbReference type="EMBL" id="MAVT02000972">
    <property type="protein sequence ID" value="POS72566.1"/>
    <property type="molecule type" value="Genomic_DNA"/>
</dbReference>
<evidence type="ECO:0000313" key="2">
    <source>
        <dbReference type="Proteomes" id="UP000094444"/>
    </source>
</evidence>
<dbReference type="AlphaFoldDB" id="A0A2P5HQL6"/>
<comment type="caution">
    <text evidence="1">The sequence shown here is derived from an EMBL/GenBank/DDBJ whole genome shotgun (WGS) entry which is preliminary data.</text>
</comment>
<accession>A0A2P5HQL6</accession>
<feature type="non-terminal residue" evidence="1">
    <location>
        <position position="1"/>
    </location>
</feature>
<reference evidence="1" key="1">
    <citation type="submission" date="2017-09" db="EMBL/GenBank/DDBJ databases">
        <title>Polyketide synthases of a Diaporthe helianthi virulent isolate.</title>
        <authorList>
            <person name="Baroncelli R."/>
        </authorList>
    </citation>
    <scope>NUCLEOTIDE SEQUENCE [LARGE SCALE GENOMIC DNA]</scope>
    <source>
        <strain evidence="1">7/96</strain>
    </source>
</reference>
<organism evidence="1 2">
    <name type="scientific">Diaporthe helianthi</name>
    <dbReference type="NCBI Taxonomy" id="158607"/>
    <lineage>
        <taxon>Eukaryota</taxon>
        <taxon>Fungi</taxon>
        <taxon>Dikarya</taxon>
        <taxon>Ascomycota</taxon>
        <taxon>Pezizomycotina</taxon>
        <taxon>Sordariomycetes</taxon>
        <taxon>Sordariomycetidae</taxon>
        <taxon>Diaporthales</taxon>
        <taxon>Diaporthaceae</taxon>
        <taxon>Diaporthe</taxon>
    </lineage>
</organism>
<proteinExistence type="predicted"/>
<name>A0A2P5HQL6_DIAHE</name>
<evidence type="ECO:0000313" key="1">
    <source>
        <dbReference type="EMBL" id="POS72566.1"/>
    </source>
</evidence>